<dbReference type="PANTHER" id="PTHR33877:SF2">
    <property type="entry name" value="OS07G0170200 PROTEIN"/>
    <property type="match status" value="1"/>
</dbReference>
<gene>
    <name evidence="2" type="ORF">GCM10017783_23060</name>
</gene>
<dbReference type="CDD" id="cd00085">
    <property type="entry name" value="HNHc"/>
    <property type="match status" value="1"/>
</dbReference>
<dbReference type="EMBL" id="BNAL01000038">
    <property type="protein sequence ID" value="GHG09937.1"/>
    <property type="molecule type" value="Genomic_DNA"/>
</dbReference>
<dbReference type="Pfam" id="PF14239">
    <property type="entry name" value="RRXRR"/>
    <property type="match status" value="1"/>
</dbReference>
<dbReference type="InterPro" id="IPR003615">
    <property type="entry name" value="HNH_nuc"/>
</dbReference>
<dbReference type="SMART" id="SM00507">
    <property type="entry name" value="HNHc"/>
    <property type="match status" value="1"/>
</dbReference>
<dbReference type="InterPro" id="IPR025938">
    <property type="entry name" value="RRXRR_dom"/>
</dbReference>
<feature type="domain" description="HNH nuclease" evidence="1">
    <location>
        <begin position="196"/>
        <end position="247"/>
    </location>
</feature>
<protein>
    <recommendedName>
        <fullName evidence="1">HNH nuclease domain-containing protein</fullName>
    </recommendedName>
</protein>
<dbReference type="InterPro" id="IPR052892">
    <property type="entry name" value="NA-targeting_endonuclease"/>
</dbReference>
<reference evidence="3" key="1">
    <citation type="journal article" date="2019" name="Int. J. Syst. Evol. Microbiol.">
        <title>The Global Catalogue of Microorganisms (GCM) 10K type strain sequencing project: providing services to taxonomists for standard genome sequencing and annotation.</title>
        <authorList>
            <consortium name="The Broad Institute Genomics Platform"/>
            <consortium name="The Broad Institute Genome Sequencing Center for Infectious Disease"/>
            <person name="Wu L."/>
            <person name="Ma J."/>
        </authorList>
    </citation>
    <scope>NUCLEOTIDE SEQUENCE [LARGE SCALE GENOMIC DNA]</scope>
    <source>
        <strain evidence="3">CGMCC 1.18439</strain>
    </source>
</reference>
<dbReference type="Gene3D" id="1.10.30.50">
    <property type="match status" value="1"/>
</dbReference>
<dbReference type="InterPro" id="IPR047693">
    <property type="entry name" value="RNA-guided_IscB-like"/>
</dbReference>
<organism evidence="2 3">
    <name type="scientific">Deinococcus piscis</name>
    <dbReference type="NCBI Taxonomy" id="394230"/>
    <lineage>
        <taxon>Bacteria</taxon>
        <taxon>Thermotogati</taxon>
        <taxon>Deinococcota</taxon>
        <taxon>Deinococci</taxon>
        <taxon>Deinococcales</taxon>
        <taxon>Deinococcaceae</taxon>
        <taxon>Deinococcus</taxon>
    </lineage>
</organism>
<sequence length="433" mass="49161">MALTRNKETMSNRVFVLNPDTTPLMPCTAKRARKMLEAGKAAVWRRYPFTIILKSEAGKGSQPLALKLDPGSKTTGMALVLDGKHGKKAIWGAELHHRGHAIRDSLTRRRQLRASRRSRKLRHRPARFLNRTRAEGWLPPSLMHRVLTVISWAKRLDRFTMLDSFSMELVSFDTQKMMNPDIQRQDYQRGTLFGTEVRAYLMHKWEGKCAYCGKKEKGLQVEHLLPRSRGGSNRISNLVMSCQKCNAAKGSKALEEFLRRKPAGLKRIQEQQKQSLADTAAVNATKHRLLDELKCFGYPVETGSGAQTSFNRQQQGYDKAHWIDAACVGDSGEQVQVKPLEPLKIKCMGRGNRQMCGTDKYGFPIRHRTRQKVFFGFQTGDIVRAEVLSGKYVGVHVGRIAVRARPNFKLETFDVHAKYLTALHKADGYSYSF</sequence>
<comment type="caution">
    <text evidence="2">The sequence shown here is derived from an EMBL/GenBank/DDBJ whole genome shotgun (WGS) entry which is preliminary data.</text>
</comment>
<dbReference type="InterPro" id="IPR029471">
    <property type="entry name" value="HNH_5"/>
</dbReference>
<accession>A0ABQ3K9P7</accession>
<name>A0ABQ3K9P7_9DEIO</name>
<evidence type="ECO:0000259" key="1">
    <source>
        <dbReference type="SMART" id="SM00507"/>
    </source>
</evidence>
<evidence type="ECO:0000313" key="3">
    <source>
        <dbReference type="Proteomes" id="UP000632154"/>
    </source>
</evidence>
<dbReference type="NCBIfam" id="NF040563">
    <property type="entry name" value="guided_IscB"/>
    <property type="match status" value="1"/>
</dbReference>
<proteinExistence type="predicted"/>
<keyword evidence="3" id="KW-1185">Reference proteome</keyword>
<dbReference type="Pfam" id="PF14279">
    <property type="entry name" value="HNH_5"/>
    <property type="match status" value="1"/>
</dbReference>
<dbReference type="Proteomes" id="UP000632154">
    <property type="component" value="Unassembled WGS sequence"/>
</dbReference>
<evidence type="ECO:0000313" key="2">
    <source>
        <dbReference type="EMBL" id="GHG09937.1"/>
    </source>
</evidence>
<dbReference type="PANTHER" id="PTHR33877">
    <property type="entry name" value="SLL1193 PROTEIN"/>
    <property type="match status" value="1"/>
</dbReference>